<gene>
    <name evidence="1" type="ORF">Cci01nite_81660</name>
</gene>
<dbReference type="Proteomes" id="UP000659904">
    <property type="component" value="Unassembled WGS sequence"/>
</dbReference>
<evidence type="ECO:0000313" key="2">
    <source>
        <dbReference type="Proteomes" id="UP000659904"/>
    </source>
</evidence>
<name>A0A8J3KMX7_9ACTN</name>
<reference evidence="1 2" key="1">
    <citation type="submission" date="2021-01" db="EMBL/GenBank/DDBJ databases">
        <title>Whole genome shotgun sequence of Catellatospora citrea NBRC 14495.</title>
        <authorList>
            <person name="Komaki H."/>
            <person name="Tamura T."/>
        </authorList>
    </citation>
    <scope>NUCLEOTIDE SEQUENCE [LARGE SCALE GENOMIC DNA]</scope>
    <source>
        <strain evidence="1 2">NBRC 14495</strain>
    </source>
</reference>
<organism evidence="1 2">
    <name type="scientific">Catellatospora citrea</name>
    <dbReference type="NCBI Taxonomy" id="53366"/>
    <lineage>
        <taxon>Bacteria</taxon>
        <taxon>Bacillati</taxon>
        <taxon>Actinomycetota</taxon>
        <taxon>Actinomycetes</taxon>
        <taxon>Micromonosporales</taxon>
        <taxon>Micromonosporaceae</taxon>
        <taxon>Catellatospora</taxon>
    </lineage>
</organism>
<evidence type="ECO:0000313" key="1">
    <source>
        <dbReference type="EMBL" id="GIG03073.1"/>
    </source>
</evidence>
<dbReference type="AlphaFoldDB" id="A0A8J3KMX7"/>
<keyword evidence="2" id="KW-1185">Reference proteome</keyword>
<protein>
    <submittedName>
        <fullName evidence="1">Uncharacterized protein</fullName>
    </submittedName>
</protein>
<dbReference type="RefSeq" id="WP_120315298.1">
    <property type="nucleotide sequence ID" value="NZ_BONH01000069.1"/>
</dbReference>
<proteinExistence type="predicted"/>
<accession>A0A8J3KMX7</accession>
<sequence>MSSPRITLYHRDGIHEQPSGGLLWVLLDQLSDLPGGGSVALVRDGDDDDFIQAWRLPDGYRLLAQEGPEAPAELAHPVAFDAAFEAMLAWNLDRDGWREACDWRSAAPPPEPDTPPALIRIEYHPDSSRTDRLGRYADGQFLALLSGTGRNSPGAIGVALFLFDHTGTHTGSRIHNDVFGDAQGLREQLIADLPDVAYGDIAIRTFCVREGDVTWELVDQTAEHGMPRVSFYPMDIMFAPPWDGTYDT</sequence>
<comment type="caution">
    <text evidence="1">The sequence shown here is derived from an EMBL/GenBank/DDBJ whole genome shotgun (WGS) entry which is preliminary data.</text>
</comment>
<dbReference type="EMBL" id="BONH01000069">
    <property type="protein sequence ID" value="GIG03073.1"/>
    <property type="molecule type" value="Genomic_DNA"/>
</dbReference>